<keyword evidence="1" id="KW-0597">Phosphoprotein</keyword>
<keyword evidence="6" id="KW-0378">Hydrolase</keyword>
<evidence type="ECO:0000313" key="7">
    <source>
        <dbReference type="Proteomes" id="UP000054735"/>
    </source>
</evidence>
<dbReference type="PANTHER" id="PTHR44757">
    <property type="entry name" value="DIGUANYLATE CYCLASE DGCP"/>
    <property type="match status" value="1"/>
</dbReference>
<dbReference type="InterPro" id="IPR035919">
    <property type="entry name" value="EAL_sf"/>
</dbReference>
<dbReference type="Gene3D" id="3.40.50.2300">
    <property type="match status" value="1"/>
</dbReference>
<dbReference type="GO" id="GO:0071111">
    <property type="term" value="F:cyclic-guanylate-specific phosphodiesterase activity"/>
    <property type="evidence" value="ECO:0007669"/>
    <property type="project" value="UniProtKB-EC"/>
</dbReference>
<evidence type="ECO:0000259" key="4">
    <source>
        <dbReference type="PROSITE" id="PS50887"/>
    </source>
</evidence>
<feature type="modified residue" description="4-aspartylphosphate" evidence="1">
    <location>
        <position position="89"/>
    </location>
</feature>
<reference evidence="5 7" key="1">
    <citation type="submission" date="2015-11" db="EMBL/GenBank/DDBJ databases">
        <title>Genomic analysis of 38 Legionella species identifies large and diverse effector repertoires.</title>
        <authorList>
            <person name="Burstein D."/>
            <person name="Amaro F."/>
            <person name="Zusman T."/>
            <person name="Lifshitz Z."/>
            <person name="Cohen O."/>
            <person name="Gilbert J.A."/>
            <person name="Pupko T."/>
            <person name="Shuman H.A."/>
            <person name="Segal G."/>
        </authorList>
    </citation>
    <scope>NUCLEOTIDE SEQUENCE [LARGE SCALE GENOMIC DNA]</scope>
    <source>
        <strain evidence="5 7">CDC#1407-AL-14</strain>
    </source>
</reference>
<proteinExistence type="predicted"/>
<dbReference type="InterPro" id="IPR001789">
    <property type="entry name" value="Sig_transdc_resp-reg_receiver"/>
</dbReference>
<feature type="domain" description="GGDEF" evidence="4">
    <location>
        <begin position="219"/>
        <end position="352"/>
    </location>
</feature>
<dbReference type="InterPro" id="IPR029787">
    <property type="entry name" value="Nucleotide_cyclase"/>
</dbReference>
<dbReference type="InterPro" id="IPR011006">
    <property type="entry name" value="CheY-like_superfamily"/>
</dbReference>
<dbReference type="RefSeq" id="WP_058524687.1">
    <property type="nucleotide sequence ID" value="NZ_CAAAHV010000004.1"/>
</dbReference>
<dbReference type="PROSITE" id="PS50887">
    <property type="entry name" value="GGDEF"/>
    <property type="match status" value="1"/>
</dbReference>
<dbReference type="SUPFAM" id="SSF52172">
    <property type="entry name" value="CheY-like"/>
    <property type="match status" value="1"/>
</dbReference>
<evidence type="ECO:0000259" key="2">
    <source>
        <dbReference type="PROSITE" id="PS50110"/>
    </source>
</evidence>
<dbReference type="CDD" id="cd01949">
    <property type="entry name" value="GGDEF"/>
    <property type="match status" value="1"/>
</dbReference>
<dbReference type="SUPFAM" id="SSF55073">
    <property type="entry name" value="Nucleotide cyclase"/>
    <property type="match status" value="1"/>
</dbReference>
<dbReference type="SMART" id="SM00052">
    <property type="entry name" value="EAL"/>
    <property type="match status" value="1"/>
</dbReference>
<evidence type="ECO:0000259" key="3">
    <source>
        <dbReference type="PROSITE" id="PS50883"/>
    </source>
</evidence>
<dbReference type="STRING" id="28083.Lbir_2694"/>
<dbReference type="SUPFAM" id="SSF141868">
    <property type="entry name" value="EAL domain-like"/>
    <property type="match status" value="1"/>
</dbReference>
<evidence type="ECO:0000313" key="5">
    <source>
        <dbReference type="EMBL" id="KTC68092.1"/>
    </source>
</evidence>
<dbReference type="PANTHER" id="PTHR44757:SF2">
    <property type="entry name" value="BIOFILM ARCHITECTURE MAINTENANCE PROTEIN MBAA"/>
    <property type="match status" value="1"/>
</dbReference>
<dbReference type="Proteomes" id="UP000054735">
    <property type="component" value="Unassembled WGS sequence"/>
</dbReference>
<dbReference type="InterPro" id="IPR043128">
    <property type="entry name" value="Rev_trsase/Diguanyl_cyclase"/>
</dbReference>
<dbReference type="Proteomes" id="UP000255066">
    <property type="component" value="Unassembled WGS sequence"/>
</dbReference>
<dbReference type="PROSITE" id="PS50883">
    <property type="entry name" value="EAL"/>
    <property type="match status" value="1"/>
</dbReference>
<dbReference type="AlphaFoldDB" id="A0A378I7I6"/>
<evidence type="ECO:0000256" key="1">
    <source>
        <dbReference type="PROSITE-ProRule" id="PRU00169"/>
    </source>
</evidence>
<dbReference type="Pfam" id="PF00990">
    <property type="entry name" value="GGDEF"/>
    <property type="match status" value="1"/>
</dbReference>
<dbReference type="InterPro" id="IPR000160">
    <property type="entry name" value="GGDEF_dom"/>
</dbReference>
<evidence type="ECO:0000313" key="8">
    <source>
        <dbReference type="Proteomes" id="UP000255066"/>
    </source>
</evidence>
<dbReference type="PROSITE" id="PS50110">
    <property type="entry name" value="RESPONSE_REGULATORY"/>
    <property type="match status" value="1"/>
</dbReference>
<dbReference type="CDD" id="cd01948">
    <property type="entry name" value="EAL"/>
    <property type="match status" value="1"/>
</dbReference>
<keyword evidence="7" id="KW-1185">Reference proteome</keyword>
<dbReference type="Gene3D" id="3.30.70.270">
    <property type="match status" value="1"/>
</dbReference>
<dbReference type="Gene3D" id="3.20.20.450">
    <property type="entry name" value="EAL domain"/>
    <property type="match status" value="1"/>
</dbReference>
<organism evidence="6 8">
    <name type="scientific">Legionella birminghamensis</name>
    <dbReference type="NCBI Taxonomy" id="28083"/>
    <lineage>
        <taxon>Bacteria</taxon>
        <taxon>Pseudomonadati</taxon>
        <taxon>Pseudomonadota</taxon>
        <taxon>Gammaproteobacteria</taxon>
        <taxon>Legionellales</taxon>
        <taxon>Legionellaceae</taxon>
        <taxon>Legionella</taxon>
    </lineage>
</organism>
<feature type="domain" description="EAL" evidence="3">
    <location>
        <begin position="361"/>
        <end position="613"/>
    </location>
</feature>
<dbReference type="EMBL" id="UGNW01000001">
    <property type="protein sequence ID" value="STX31198.1"/>
    <property type="molecule type" value="Genomic_DNA"/>
</dbReference>
<reference evidence="6 8" key="2">
    <citation type="submission" date="2018-06" db="EMBL/GenBank/DDBJ databases">
        <authorList>
            <consortium name="Pathogen Informatics"/>
            <person name="Doyle S."/>
        </authorList>
    </citation>
    <scope>NUCLEOTIDE SEQUENCE [LARGE SCALE GENOMIC DNA]</scope>
    <source>
        <strain evidence="6 8">NCTC12437</strain>
    </source>
</reference>
<accession>A0A378I7I6</accession>
<dbReference type="EC" id="3.1.4.52" evidence="6"/>
<dbReference type="EMBL" id="LNXT01000048">
    <property type="protein sequence ID" value="KTC68092.1"/>
    <property type="molecule type" value="Genomic_DNA"/>
</dbReference>
<dbReference type="InterPro" id="IPR052155">
    <property type="entry name" value="Biofilm_reg_signaling"/>
</dbReference>
<gene>
    <name evidence="6" type="primary">gmr_1</name>
    <name evidence="5" type="ORF">Lbir_2694</name>
    <name evidence="6" type="ORF">NCTC12437_00968</name>
</gene>
<dbReference type="OrthoDB" id="9804951at2"/>
<dbReference type="SMART" id="SM00267">
    <property type="entry name" value="GGDEF"/>
    <property type="match status" value="1"/>
</dbReference>
<name>A0A378I7I6_9GAMM</name>
<dbReference type="GO" id="GO:0000160">
    <property type="term" value="P:phosphorelay signal transduction system"/>
    <property type="evidence" value="ECO:0007669"/>
    <property type="project" value="InterPro"/>
</dbReference>
<protein>
    <submittedName>
        <fullName evidence="6">Regulatory protein (GGDEF and EAL domains)</fullName>
        <ecNumber evidence="6">3.1.4.52</ecNumber>
    </submittedName>
</protein>
<dbReference type="Pfam" id="PF00563">
    <property type="entry name" value="EAL"/>
    <property type="match status" value="1"/>
</dbReference>
<dbReference type="NCBIfam" id="TIGR00254">
    <property type="entry name" value="GGDEF"/>
    <property type="match status" value="1"/>
</dbReference>
<dbReference type="InterPro" id="IPR001633">
    <property type="entry name" value="EAL_dom"/>
</dbReference>
<feature type="domain" description="Response regulatory" evidence="2">
    <location>
        <begin position="9"/>
        <end position="158"/>
    </location>
</feature>
<dbReference type="Pfam" id="PF00072">
    <property type="entry name" value="Response_reg"/>
    <property type="match status" value="1"/>
</dbReference>
<evidence type="ECO:0000313" key="6">
    <source>
        <dbReference type="EMBL" id="STX31198.1"/>
    </source>
</evidence>
<sequence>MDNTQYDFRIIVIDDNIEIHKDFLKILTKNVKNELDDLGAQLFNSNQLISNDPVLPRFKIDTATQGEEGAALIEKAINEGEPFALAFVDIRMPPGWDGIETIQKIWTIDPDIHVVICTAFSDYNWEETIQELGHSDKFLILKKPFDHIAVRQLAYALTRKWKLIRESEVYTKSLEQAVEERTEVLKYQATHDMLTGLANRALLHDRIQQAIAAYKRHQISFALLFFDLDRFKLINDSLGHSAGDELLTCIAKRLLPTVRAFDTISRLGGDEFVIVITELKDVNYTPVIAEKMLALIKEPVSIANRSLSISSSMGIAIYPQDGVEADDLLRNADAAMYHAKKLGGGQFQFYSKEMNEKVLDQLELESALYQAISNNEFSLWYQPQLHIENHKLEAVEALIRWHHPQKGMLLPIDFIPLAERNGLTIPIGDWVIRQACMQNKAWQEMGLPPIRMAVNLTSQQISQLDFVQKVKNILQETQLEPHYLEFELSETSLVNDAIVQKMNELRTIGIEIALDDFGTGYANLHHLRNLALNRLKIDRSFISNIQFNRNDEVIIHAIIAMARSLNLEVLAEGVETAKQLDFLKQHHCNQIQGFYFSKPMPADELTFILKNPEEIEKILDINKE</sequence>